<dbReference type="InterPro" id="IPR051849">
    <property type="entry name" value="GAG-degrading_sulfatase"/>
</dbReference>
<gene>
    <name evidence="2" type="ORF">DRV85_15940</name>
</gene>
<dbReference type="GO" id="GO:0004065">
    <property type="term" value="F:arylsulfatase activity"/>
    <property type="evidence" value="ECO:0007669"/>
    <property type="project" value="TreeGrafter"/>
</dbReference>
<dbReference type="Proteomes" id="UP000253370">
    <property type="component" value="Unassembled WGS sequence"/>
</dbReference>
<dbReference type="EMBL" id="QNTQ01000017">
    <property type="protein sequence ID" value="RBI83413.1"/>
    <property type="molecule type" value="Genomic_DNA"/>
</dbReference>
<dbReference type="Gene3D" id="3.40.720.10">
    <property type="entry name" value="Alkaline Phosphatase, subunit A"/>
    <property type="match status" value="1"/>
</dbReference>
<dbReference type="SUPFAM" id="SSF53649">
    <property type="entry name" value="Alkaline phosphatase-like"/>
    <property type="match status" value="1"/>
</dbReference>
<comment type="caution">
    <text evidence="2">The sequence shown here is derived from an EMBL/GenBank/DDBJ whole genome shotgun (WGS) entry which is preliminary data.</text>
</comment>
<evidence type="ECO:0000313" key="2">
    <source>
        <dbReference type="EMBL" id="RBI83413.1"/>
    </source>
</evidence>
<proteinExistence type="predicted"/>
<protein>
    <submittedName>
        <fullName evidence="2">Choline-sulfatase</fullName>
    </submittedName>
</protein>
<sequence length="470" mass="51136">MTDHPRNLLILMSDEHRRDATGFMGHPAAPTPALDRLAARGTVFENAYTPAPICVPARAAFASGLPTHCTGHWDSAAPWTGQPRGWMHALRDAGIHTATFGKLHYKAGSDHGAVEEIAPLHVAGEGWTVSLVRDGTATFAAAHELALEVATSETETTRYDRSVSDAAVEWIASTERTKRPWAAMVSLVTPHYPLVAPADWRARIDPDLIPPPVAARDRPAHPELRRIRDFYDHDPYFDDRLMAEARRNYMALVAFMDDCMGRVLAALEASGQAEDTLVIYVSDHGEMLGDHGFWGKSVMLEGSVGIPMIAAGPGVVAGRCATTASLLDIATTALPAFGQKATTLPGADLRDLAAAPDDPNRTGFSEYHDGGSTTGAFMIRWDRWKYVHYTSERPQLFDLRTDPGERVDLGANPDFSPIRAEGLRRLREICDPDQVDAAAHADQDRRLARMGGRDAAMSSAFSHTPIPALP</sequence>
<reference evidence="2 3" key="1">
    <citation type="submission" date="2018-07" db="EMBL/GenBank/DDBJ databases">
        <title>Rhodosalinus sp. strain E84T genomic sequence and assembly.</title>
        <authorList>
            <person name="Liu Z.-W."/>
            <person name="Lu D.-C."/>
        </authorList>
    </citation>
    <scope>NUCLEOTIDE SEQUENCE [LARGE SCALE GENOMIC DNA]</scope>
    <source>
        <strain evidence="2 3">E84</strain>
    </source>
</reference>
<dbReference type="InterPro" id="IPR000917">
    <property type="entry name" value="Sulfatase_N"/>
</dbReference>
<dbReference type="GO" id="GO:0015024">
    <property type="term" value="F:glucuronate-2-sulfatase activity"/>
    <property type="evidence" value="ECO:0007669"/>
    <property type="project" value="TreeGrafter"/>
</dbReference>
<dbReference type="CDD" id="cd16037">
    <property type="entry name" value="sulfatase_like"/>
    <property type="match status" value="1"/>
</dbReference>
<dbReference type="Pfam" id="PF00884">
    <property type="entry name" value="Sulfatase"/>
    <property type="match status" value="1"/>
</dbReference>
<accession>A0A365U5B0</accession>
<dbReference type="AlphaFoldDB" id="A0A365U5B0"/>
<organism evidence="2 3">
    <name type="scientific">Rhodosalinus halophilus</name>
    <dbReference type="NCBI Taxonomy" id="2259333"/>
    <lineage>
        <taxon>Bacteria</taxon>
        <taxon>Pseudomonadati</taxon>
        <taxon>Pseudomonadota</taxon>
        <taxon>Alphaproteobacteria</taxon>
        <taxon>Rhodobacterales</taxon>
        <taxon>Paracoccaceae</taxon>
        <taxon>Rhodosalinus</taxon>
    </lineage>
</organism>
<keyword evidence="3" id="KW-1185">Reference proteome</keyword>
<dbReference type="OrthoDB" id="9795675at2"/>
<dbReference type="PANTHER" id="PTHR46615">
    <property type="entry name" value="ARYLSULFATASE K"/>
    <property type="match status" value="1"/>
</dbReference>
<dbReference type="PANTHER" id="PTHR46615:SF1">
    <property type="entry name" value="ARYLSULFATASE K"/>
    <property type="match status" value="1"/>
</dbReference>
<evidence type="ECO:0000313" key="3">
    <source>
        <dbReference type="Proteomes" id="UP000253370"/>
    </source>
</evidence>
<name>A0A365U5B0_9RHOB</name>
<dbReference type="RefSeq" id="WP_113290478.1">
    <property type="nucleotide sequence ID" value="NZ_QNTQ01000017.1"/>
</dbReference>
<evidence type="ECO:0000259" key="1">
    <source>
        <dbReference type="Pfam" id="PF00884"/>
    </source>
</evidence>
<feature type="domain" description="Sulfatase N-terminal" evidence="1">
    <location>
        <begin position="6"/>
        <end position="338"/>
    </location>
</feature>
<dbReference type="InterPro" id="IPR017850">
    <property type="entry name" value="Alkaline_phosphatase_core_sf"/>
</dbReference>